<dbReference type="PANTHER" id="PTHR23501:SF201">
    <property type="entry name" value="MFS AFLATOXIN EFFLUX PUMP"/>
    <property type="match status" value="1"/>
</dbReference>
<comment type="subcellular location">
    <subcellularLocation>
        <location evidence="1">Membrane</location>
        <topology evidence="1">Multi-pass membrane protein</topology>
    </subcellularLocation>
</comment>
<keyword evidence="3 6" id="KW-1133">Transmembrane helix</keyword>
<dbReference type="InterPro" id="IPR036259">
    <property type="entry name" value="MFS_trans_sf"/>
</dbReference>
<evidence type="ECO:0000256" key="3">
    <source>
        <dbReference type="ARBA" id="ARBA00022989"/>
    </source>
</evidence>
<feature type="transmembrane region" description="Helical" evidence="6">
    <location>
        <begin position="289"/>
        <end position="310"/>
    </location>
</feature>
<feature type="transmembrane region" description="Helical" evidence="6">
    <location>
        <begin position="48"/>
        <end position="69"/>
    </location>
</feature>
<feature type="compositionally biased region" description="Low complexity" evidence="5">
    <location>
        <begin position="1"/>
        <end position="12"/>
    </location>
</feature>
<feature type="transmembrane region" description="Helical" evidence="6">
    <location>
        <begin position="129"/>
        <end position="146"/>
    </location>
</feature>
<reference evidence="8" key="1">
    <citation type="submission" date="2023-11" db="EMBL/GenBank/DDBJ databases">
        <authorList>
            <person name="De Vega J J."/>
            <person name="De Vega J J."/>
        </authorList>
    </citation>
    <scope>NUCLEOTIDE SEQUENCE</scope>
</reference>
<feature type="transmembrane region" description="Helical" evidence="6">
    <location>
        <begin position="246"/>
        <end position="268"/>
    </location>
</feature>
<gene>
    <name evidence="8" type="ORF">MYCIT1_LOCUS8588</name>
</gene>
<dbReference type="Pfam" id="PF07690">
    <property type="entry name" value="MFS_1"/>
    <property type="match status" value="1"/>
</dbReference>
<dbReference type="InterPro" id="IPR020846">
    <property type="entry name" value="MFS_dom"/>
</dbReference>
<evidence type="ECO:0000256" key="2">
    <source>
        <dbReference type="ARBA" id="ARBA00022692"/>
    </source>
</evidence>
<dbReference type="EMBL" id="CAVNYO010000110">
    <property type="protein sequence ID" value="CAK5266678.1"/>
    <property type="molecule type" value="Genomic_DNA"/>
</dbReference>
<protein>
    <recommendedName>
        <fullName evidence="7">Major facilitator superfamily (MFS) profile domain-containing protein</fullName>
    </recommendedName>
</protein>
<feature type="transmembrane region" description="Helical" evidence="6">
    <location>
        <begin position="221"/>
        <end position="240"/>
    </location>
</feature>
<feature type="transmembrane region" description="Helical" evidence="6">
    <location>
        <begin position="557"/>
        <end position="579"/>
    </location>
</feature>
<dbReference type="CDD" id="cd17502">
    <property type="entry name" value="MFS_Azr1_MDR_like"/>
    <property type="match status" value="1"/>
</dbReference>
<evidence type="ECO:0000256" key="1">
    <source>
        <dbReference type="ARBA" id="ARBA00004141"/>
    </source>
</evidence>
<feature type="transmembrane region" description="Helical" evidence="6">
    <location>
        <begin position="322"/>
        <end position="343"/>
    </location>
</feature>
<feature type="transmembrane region" description="Helical" evidence="6">
    <location>
        <begin position="401"/>
        <end position="419"/>
    </location>
</feature>
<evidence type="ECO:0000313" key="8">
    <source>
        <dbReference type="EMBL" id="CAK5266678.1"/>
    </source>
</evidence>
<feature type="domain" description="Major facilitator superfamily (MFS) profile" evidence="7">
    <location>
        <begin position="51"/>
        <end position="588"/>
    </location>
</feature>
<feature type="transmembrane region" description="Helical" evidence="6">
    <location>
        <begin position="152"/>
        <end position="170"/>
    </location>
</feature>
<keyword evidence="4 6" id="KW-0472">Membrane</keyword>
<feature type="transmembrane region" description="Helical" evidence="6">
    <location>
        <begin position="487"/>
        <end position="506"/>
    </location>
</feature>
<accession>A0AAD2JX33</accession>
<proteinExistence type="predicted"/>
<dbReference type="InterPro" id="IPR011701">
    <property type="entry name" value="MFS"/>
</dbReference>
<dbReference type="Gene3D" id="1.20.1250.20">
    <property type="entry name" value="MFS general substrate transporter like domains"/>
    <property type="match status" value="2"/>
</dbReference>
<feature type="region of interest" description="Disordered" evidence="5">
    <location>
        <begin position="1"/>
        <end position="30"/>
    </location>
</feature>
<dbReference type="Proteomes" id="UP001295794">
    <property type="component" value="Unassembled WGS sequence"/>
</dbReference>
<comment type="caution">
    <text evidence="8">The sequence shown here is derived from an EMBL/GenBank/DDBJ whole genome shotgun (WGS) entry which is preliminary data.</text>
</comment>
<feature type="transmembrane region" description="Helical" evidence="6">
    <location>
        <begin position="426"/>
        <end position="447"/>
    </location>
</feature>
<sequence>MSDPPSSSTSASESEKLAHVGSGGEKSVAGTSGDVAEVEVEYVKGVQLALLIVALSLTVLLVALDNLIVTTAIPKITDDFNSLADVGWVRATCVLNFPIAHSFHSTVARECTAGLEGEGRQSQAEHSSYFLGIAATQLLFGKFYTLLPKKGVFIVAIILFEIGSAVCGAAKSSNALIVGRAIAGLGSAGEWSPLVLSEICSLGLTAAECVALPKRPMFNGLFGAMYGVASVAGPLVGGAFTDKVTWRWQINLPIGGISLAFLLFFFHMPAHSKPATREGVPFSERLKEFDPLGTITFIPAIVCLLLGLQWGGSKYPWHDGRIIALFTLFGVLLAAFLGIQLFIRQEQATVPPHVMRQRSMAAGVLFTVCQGGSFFLFVYYLPIWFQAIKGASPLKSGIDCIPLDLAVVIAVMFTGGAVSKSGYYTPFMIISSVLMPIGAGLLTTFTVSTGHAHWIGYQVLYGLGVGFGLQLAVTAAQAVLHPKDIAIGMNLITFAQMLGGAVFVAVGQNVFQNKLIHGIAANVPGVDPHNVLNTGATSLQDRIPPQYIGAVLFEYNAALMAAFQVGLILACISILGSAAMEWVNIKGRNVEMGGIA</sequence>
<dbReference type="AlphaFoldDB" id="A0AAD2JX33"/>
<organism evidence="8 9">
    <name type="scientific">Mycena citricolor</name>
    <dbReference type="NCBI Taxonomy" id="2018698"/>
    <lineage>
        <taxon>Eukaryota</taxon>
        <taxon>Fungi</taxon>
        <taxon>Dikarya</taxon>
        <taxon>Basidiomycota</taxon>
        <taxon>Agaricomycotina</taxon>
        <taxon>Agaricomycetes</taxon>
        <taxon>Agaricomycetidae</taxon>
        <taxon>Agaricales</taxon>
        <taxon>Marasmiineae</taxon>
        <taxon>Mycenaceae</taxon>
        <taxon>Mycena</taxon>
    </lineage>
</organism>
<dbReference type="FunFam" id="1.20.1250.20:FF:000196">
    <property type="entry name" value="MFS toxin efflux pump (AflT)"/>
    <property type="match status" value="1"/>
</dbReference>
<evidence type="ECO:0000256" key="4">
    <source>
        <dbReference type="ARBA" id="ARBA00023136"/>
    </source>
</evidence>
<dbReference type="PANTHER" id="PTHR23501">
    <property type="entry name" value="MAJOR FACILITATOR SUPERFAMILY"/>
    <property type="match status" value="1"/>
</dbReference>
<feature type="transmembrane region" description="Helical" evidence="6">
    <location>
        <begin position="363"/>
        <end position="381"/>
    </location>
</feature>
<evidence type="ECO:0000313" key="9">
    <source>
        <dbReference type="Proteomes" id="UP001295794"/>
    </source>
</evidence>
<dbReference type="PROSITE" id="PS50850">
    <property type="entry name" value="MFS"/>
    <property type="match status" value="1"/>
</dbReference>
<name>A0AAD2JX33_9AGAR</name>
<dbReference type="GO" id="GO:0022857">
    <property type="term" value="F:transmembrane transporter activity"/>
    <property type="evidence" value="ECO:0007669"/>
    <property type="project" value="InterPro"/>
</dbReference>
<evidence type="ECO:0000259" key="7">
    <source>
        <dbReference type="PROSITE" id="PS50850"/>
    </source>
</evidence>
<keyword evidence="9" id="KW-1185">Reference proteome</keyword>
<evidence type="ECO:0000256" key="6">
    <source>
        <dbReference type="SAM" id="Phobius"/>
    </source>
</evidence>
<dbReference type="SUPFAM" id="SSF103473">
    <property type="entry name" value="MFS general substrate transporter"/>
    <property type="match status" value="1"/>
</dbReference>
<dbReference type="GO" id="GO:0005886">
    <property type="term" value="C:plasma membrane"/>
    <property type="evidence" value="ECO:0007669"/>
    <property type="project" value="TreeGrafter"/>
</dbReference>
<feature type="transmembrane region" description="Helical" evidence="6">
    <location>
        <begin position="459"/>
        <end position="480"/>
    </location>
</feature>
<evidence type="ECO:0000256" key="5">
    <source>
        <dbReference type="SAM" id="MobiDB-lite"/>
    </source>
</evidence>
<keyword evidence="2 6" id="KW-0812">Transmembrane</keyword>